<organism evidence="3 4">
    <name type="scientific">Edaphosphingomonas fennica</name>
    <dbReference type="NCBI Taxonomy" id="114404"/>
    <lineage>
        <taxon>Bacteria</taxon>
        <taxon>Pseudomonadati</taxon>
        <taxon>Pseudomonadota</taxon>
        <taxon>Alphaproteobacteria</taxon>
        <taxon>Sphingomonadales</taxon>
        <taxon>Rhizorhabdaceae</taxon>
        <taxon>Edaphosphingomonas</taxon>
    </lineage>
</organism>
<evidence type="ECO:0000313" key="4">
    <source>
        <dbReference type="Proteomes" id="UP000241206"/>
    </source>
</evidence>
<dbReference type="Proteomes" id="UP000241206">
    <property type="component" value="Unassembled WGS sequence"/>
</dbReference>
<gene>
    <name evidence="3" type="ORF">CV103_20245</name>
</gene>
<dbReference type="CDD" id="cd03801">
    <property type="entry name" value="GT4_PimA-like"/>
    <property type="match status" value="1"/>
</dbReference>
<dbReference type="PANTHER" id="PTHR46401">
    <property type="entry name" value="GLYCOSYLTRANSFERASE WBBK-RELATED"/>
    <property type="match status" value="1"/>
</dbReference>
<evidence type="ECO:0000256" key="1">
    <source>
        <dbReference type="ARBA" id="ARBA00022679"/>
    </source>
</evidence>
<dbReference type="PANTHER" id="PTHR46401:SF2">
    <property type="entry name" value="GLYCOSYLTRANSFERASE WBBK-RELATED"/>
    <property type="match status" value="1"/>
</dbReference>
<feature type="domain" description="Glycosyl transferase family 1" evidence="2">
    <location>
        <begin position="504"/>
        <end position="643"/>
    </location>
</feature>
<protein>
    <recommendedName>
        <fullName evidence="2">Glycosyl transferase family 1 domain-containing protein</fullName>
    </recommendedName>
</protein>
<dbReference type="SUPFAM" id="SSF53756">
    <property type="entry name" value="UDP-Glycosyltransferase/glycogen phosphorylase"/>
    <property type="match status" value="3"/>
</dbReference>
<evidence type="ECO:0000259" key="2">
    <source>
        <dbReference type="Pfam" id="PF00534"/>
    </source>
</evidence>
<keyword evidence="4" id="KW-1185">Reference proteome</keyword>
<dbReference type="AlphaFoldDB" id="A0A2T4HLR7"/>
<keyword evidence="1" id="KW-0808">Transferase</keyword>
<dbReference type="Pfam" id="PF00534">
    <property type="entry name" value="Glycos_transf_1"/>
    <property type="match status" value="3"/>
</dbReference>
<proteinExistence type="predicted"/>
<dbReference type="GO" id="GO:0016757">
    <property type="term" value="F:glycosyltransferase activity"/>
    <property type="evidence" value="ECO:0007669"/>
    <property type="project" value="InterPro"/>
</dbReference>
<accession>A0A2T4HLR7</accession>
<reference evidence="3 4" key="1">
    <citation type="submission" date="2017-11" db="EMBL/GenBank/DDBJ databases">
        <title>Sphingomonas oleivorans sp. nov., isolated from oil-contaminated soil.</title>
        <authorList>
            <person name="Wang L."/>
            <person name="Chen L."/>
        </authorList>
    </citation>
    <scope>NUCLEOTIDE SEQUENCE [LARGE SCALE GENOMIC DNA]</scope>
    <source>
        <strain evidence="3 4">K101</strain>
    </source>
</reference>
<dbReference type="EMBL" id="PHHF01000080">
    <property type="protein sequence ID" value="PTD16754.1"/>
    <property type="molecule type" value="Genomic_DNA"/>
</dbReference>
<dbReference type="Gene3D" id="3.40.50.2000">
    <property type="entry name" value="Glycogen Phosphorylase B"/>
    <property type="match status" value="4"/>
</dbReference>
<feature type="domain" description="Glycosyl transferase family 1" evidence="2">
    <location>
        <begin position="966"/>
        <end position="1128"/>
    </location>
</feature>
<dbReference type="InterPro" id="IPR001296">
    <property type="entry name" value="Glyco_trans_1"/>
</dbReference>
<name>A0A2T4HLR7_9SPHN</name>
<evidence type="ECO:0000313" key="3">
    <source>
        <dbReference type="EMBL" id="PTD16754.1"/>
    </source>
</evidence>
<feature type="domain" description="Glycosyl transferase family 1" evidence="2">
    <location>
        <begin position="188"/>
        <end position="237"/>
    </location>
</feature>
<comment type="caution">
    <text evidence="3">The sequence shown here is derived from an EMBL/GenBank/DDBJ whole genome shotgun (WGS) entry which is preliminary data.</text>
</comment>
<sequence>MPCQPHHRRQRGGGTKLFRCMESRMRPRVHIKIADNGWILEKCAREISSRCKGITYGLEDDPRAYIQYYMNYSARRQRVSPIELAFFTHSEREEAARQRYFDVASEVDHRVCMSRRYEHELVQAGFGDITTISPGVDLDHFVPKVRIGVVGRTYHTGRKGEALVAAVMDVPGIEWRFTGRGWPGPSVHVPDGDMANFYNDLDYVLVPALYEGGPMCVLEALACGIPVIASDVGWMEDFPHIKFDNGNAASLRLVLEDLVAQRRESRRFVEERNWQGWAASHDELFDRIWHGTRTSVAVTHATYRAAIVIHGSERSAKGGPTSRVANIVATAADMGEDIIQGFGIDSVCEPVSPDIAHIFNSWPLHSAIEQLIGAKRRGIRTVYSPIALNLSAMNFYQQALPQILHEAEHVADAKQGIAEIRALTPPFSADSAEPLIEGVPGHFDALRRGVALADHIICLSEYEKAFLEAVGCRPAALSIVRNGVDAQTMADGDASLFREKFGLDRFILSVGRIEPRKNQAILALALRDLKIPLVCIGHVGHPDYFNQVRKWAGSNFIHIDRIEDRQLLASAYKAAACFILNSWAEGAPLAALEAAAAGTPLILSNMASEREYFGSFADYVHPCDVSGLATLVKAKIDCPEPEAQRAERSAFAVARYDISRHTRDTLNLYARVLRDVDAKPLEMPAESSIVVDATHLAHQLANGQHLTGVTAVEYSVLKAVAETRPDTPVIVWNSVHRAYVPCLIQDVANGSIANVAKSDRLPDGCYSRAVQAQVAIVARPVKARIWRRLGRKLRHMAKNPRTLLPRGLRKRLGIGGAVAVPSPARKRFAVASSLTADSVRPWPELEPGTRLLLLGQPWISNARMLSDLSALVRANGLLLWAHVPDILYVTDRTSFDEATRGRFRENVTRLLGIADTVITISDQAARDIACFTALCGISVKTKRIRLGPNEELVEADPTPPAFAIPSRYILYVSSMNARKRHDFIREVWRDVRGDLAERGGYSDVGLIFVGTAQRGFERYGEDSFKNDLREEGISVLNDISSRELAYLYRNTMFTVYPPRAEGWGMPPVESLYFGKACIVSDIIPSAEEVNSKGLIRLPADDHIEWREAILKLIADESALTKICEEAKKFRSASWRDAVNILFVREG</sequence>